<keyword evidence="2" id="KW-0862">Zinc</keyword>
<dbReference type="InterPro" id="IPR013154">
    <property type="entry name" value="ADH-like_N"/>
</dbReference>
<feature type="domain" description="Enoyl reductase (ER)" evidence="4">
    <location>
        <begin position="8"/>
        <end position="333"/>
    </location>
</feature>
<dbReference type="SMART" id="SM00829">
    <property type="entry name" value="PKS_ER"/>
    <property type="match status" value="1"/>
</dbReference>
<dbReference type="Pfam" id="PF00107">
    <property type="entry name" value="ADH_zinc_N"/>
    <property type="match status" value="1"/>
</dbReference>
<evidence type="ECO:0000259" key="4">
    <source>
        <dbReference type="SMART" id="SM00829"/>
    </source>
</evidence>
<gene>
    <name evidence="5" type="ORF">SAMN02745158_04192</name>
</gene>
<evidence type="ECO:0000313" key="5">
    <source>
        <dbReference type="EMBL" id="SHF55363.1"/>
    </source>
</evidence>
<dbReference type="GO" id="GO:0016491">
    <property type="term" value="F:oxidoreductase activity"/>
    <property type="evidence" value="ECO:0007669"/>
    <property type="project" value="UniProtKB-KW"/>
</dbReference>
<dbReference type="EMBL" id="FQVI01000042">
    <property type="protein sequence ID" value="SHF55363.1"/>
    <property type="molecule type" value="Genomic_DNA"/>
</dbReference>
<evidence type="ECO:0000256" key="1">
    <source>
        <dbReference type="ARBA" id="ARBA00022723"/>
    </source>
</evidence>
<reference evidence="5 6" key="1">
    <citation type="submission" date="2016-11" db="EMBL/GenBank/DDBJ databases">
        <authorList>
            <person name="Jaros S."/>
            <person name="Januszkiewicz K."/>
            <person name="Wedrychowicz H."/>
        </authorList>
    </citation>
    <scope>NUCLEOTIDE SEQUENCE [LARGE SCALE GENOMIC DNA]</scope>
    <source>
        <strain evidence="5 6">DSM 17459</strain>
    </source>
</reference>
<dbReference type="Gene3D" id="3.90.180.10">
    <property type="entry name" value="Medium-chain alcohol dehydrogenases, catalytic domain"/>
    <property type="match status" value="1"/>
</dbReference>
<dbReference type="PANTHER" id="PTHR43401">
    <property type="entry name" value="L-THREONINE 3-DEHYDROGENASE"/>
    <property type="match status" value="1"/>
</dbReference>
<name>A0A1M5CKX0_9CLOT</name>
<keyword evidence="3" id="KW-0560">Oxidoreductase</keyword>
<protein>
    <submittedName>
        <fullName evidence="5">Threonine dehydrogenase</fullName>
    </submittedName>
</protein>
<dbReference type="InterPro" id="IPR036291">
    <property type="entry name" value="NAD(P)-bd_dom_sf"/>
</dbReference>
<dbReference type="OrthoDB" id="9769198at2"/>
<dbReference type="RefSeq" id="WP_072854713.1">
    <property type="nucleotide sequence ID" value="NZ_FQVI01000042.1"/>
</dbReference>
<dbReference type="GO" id="GO:0046872">
    <property type="term" value="F:metal ion binding"/>
    <property type="evidence" value="ECO:0007669"/>
    <property type="project" value="UniProtKB-KW"/>
</dbReference>
<organism evidence="5 6">
    <name type="scientific">Lactonifactor longoviformis DSM 17459</name>
    <dbReference type="NCBI Taxonomy" id="1122155"/>
    <lineage>
        <taxon>Bacteria</taxon>
        <taxon>Bacillati</taxon>
        <taxon>Bacillota</taxon>
        <taxon>Clostridia</taxon>
        <taxon>Eubacteriales</taxon>
        <taxon>Clostridiaceae</taxon>
        <taxon>Lactonifactor</taxon>
    </lineage>
</organism>
<evidence type="ECO:0000256" key="3">
    <source>
        <dbReference type="ARBA" id="ARBA00023002"/>
    </source>
</evidence>
<dbReference type="AlphaFoldDB" id="A0A1M5CKX0"/>
<evidence type="ECO:0000313" key="6">
    <source>
        <dbReference type="Proteomes" id="UP000184245"/>
    </source>
</evidence>
<dbReference type="InterPro" id="IPR011032">
    <property type="entry name" value="GroES-like_sf"/>
</dbReference>
<dbReference type="Gene3D" id="3.40.50.720">
    <property type="entry name" value="NAD(P)-binding Rossmann-like Domain"/>
    <property type="match status" value="1"/>
</dbReference>
<sequence length="343" mass="37078">MRAAVFEGEGKLVLQEVKKPEILKEDDIIGEIEVCSICGTDVHMTSVPPGYPATPGTILGHELVAKVVETGTGVTQFKVGDRFVVNPNEYCGKCNYCKKNLPNECEDIKAMGIDVDGGFAEFVRVSEKMAFKIPEDMPSELAAFAEPLACAVNASRKIRVNPSESVVIIGAGPIGMIFIQLMKAAGAYPIISLEPNPVRREYALKCGADYAVNPLEVDAQSFVMEKTQIGADYAIDVVGSQMMAAINCIRKGGSVLLFGNNAKAAPAVIQSQITYKEAKVLGTWLANASFDQAVKMLASNTLNLEFLVSHILPLEKIHEAIDLMRRGEGVEVLVDPRMKEQGI</sequence>
<proteinExistence type="predicted"/>
<evidence type="ECO:0000256" key="2">
    <source>
        <dbReference type="ARBA" id="ARBA00022833"/>
    </source>
</evidence>
<dbReference type="Pfam" id="PF08240">
    <property type="entry name" value="ADH_N"/>
    <property type="match status" value="1"/>
</dbReference>
<dbReference type="InterPro" id="IPR013149">
    <property type="entry name" value="ADH-like_C"/>
</dbReference>
<keyword evidence="1" id="KW-0479">Metal-binding</keyword>
<dbReference type="SUPFAM" id="SSF50129">
    <property type="entry name" value="GroES-like"/>
    <property type="match status" value="1"/>
</dbReference>
<dbReference type="STRING" id="1122155.SAMN02745158_04192"/>
<dbReference type="SUPFAM" id="SSF51735">
    <property type="entry name" value="NAD(P)-binding Rossmann-fold domains"/>
    <property type="match status" value="1"/>
</dbReference>
<dbReference type="PANTHER" id="PTHR43401:SF2">
    <property type="entry name" value="L-THREONINE 3-DEHYDROGENASE"/>
    <property type="match status" value="1"/>
</dbReference>
<dbReference type="InterPro" id="IPR020843">
    <property type="entry name" value="ER"/>
</dbReference>
<dbReference type="InterPro" id="IPR050129">
    <property type="entry name" value="Zn_alcohol_dh"/>
</dbReference>
<accession>A0A1M5CKX0</accession>
<keyword evidence="6" id="KW-1185">Reference proteome</keyword>
<dbReference type="Proteomes" id="UP000184245">
    <property type="component" value="Unassembled WGS sequence"/>
</dbReference>